<gene>
    <name evidence="1" type="ORF">JOC77_000503</name>
</gene>
<proteinExistence type="predicted"/>
<comment type="caution">
    <text evidence="1">The sequence shown here is derived from an EMBL/GenBank/DDBJ whole genome shotgun (WGS) entry which is preliminary data.</text>
</comment>
<evidence type="ECO:0000313" key="1">
    <source>
        <dbReference type="EMBL" id="MBM7691098.1"/>
    </source>
</evidence>
<name>A0ABS2QD72_9BACI</name>
<sequence length="63" mass="7606">MLFTEMEDCLLIPIKDFSIRDSMVYLSIMKFYMLLMLEKIYNKNCYGTKCPSTHLFKQRERSP</sequence>
<evidence type="ECO:0000313" key="2">
    <source>
        <dbReference type="Proteomes" id="UP000823486"/>
    </source>
</evidence>
<reference evidence="1 2" key="1">
    <citation type="submission" date="2021-01" db="EMBL/GenBank/DDBJ databases">
        <title>Genomic Encyclopedia of Type Strains, Phase IV (KMG-IV): sequencing the most valuable type-strain genomes for metagenomic binning, comparative biology and taxonomic classification.</title>
        <authorList>
            <person name="Goeker M."/>
        </authorList>
    </citation>
    <scope>NUCLEOTIDE SEQUENCE [LARGE SCALE GENOMIC DNA]</scope>
    <source>
        <strain evidence="1 2">DSM 105482</strain>
    </source>
</reference>
<protein>
    <submittedName>
        <fullName evidence="1">Uncharacterized protein</fullName>
    </submittedName>
</protein>
<keyword evidence="2" id="KW-1185">Reference proteome</keyword>
<accession>A0ABS2QD72</accession>
<organism evidence="1 2">
    <name type="scientific">Peribacillus deserti</name>
    <dbReference type="NCBI Taxonomy" id="673318"/>
    <lineage>
        <taxon>Bacteria</taxon>
        <taxon>Bacillati</taxon>
        <taxon>Bacillota</taxon>
        <taxon>Bacilli</taxon>
        <taxon>Bacillales</taxon>
        <taxon>Bacillaceae</taxon>
        <taxon>Peribacillus</taxon>
    </lineage>
</organism>
<dbReference type="EMBL" id="JAFBFI010000002">
    <property type="protein sequence ID" value="MBM7691098.1"/>
    <property type="molecule type" value="Genomic_DNA"/>
</dbReference>
<dbReference type="Proteomes" id="UP000823486">
    <property type="component" value="Unassembled WGS sequence"/>
</dbReference>